<dbReference type="KEGG" id="tet:TTHERM_00540270"/>
<sequence length="89" mass="10475">MVTQNIEISFKWQNASLQLSVRLLRKHNERSQKGLRHVNYSDLRQVSTKMKLPSLIQMDIKQILIIQSCDMVYYLLSLHQNGKFLDNDA</sequence>
<evidence type="ECO:0000313" key="1">
    <source>
        <dbReference type="EMBL" id="EAR87707.1"/>
    </source>
</evidence>
<keyword evidence="2" id="KW-1185">Reference proteome</keyword>
<dbReference type="EMBL" id="GG662849">
    <property type="protein sequence ID" value="EAR87707.1"/>
    <property type="molecule type" value="Genomic_DNA"/>
</dbReference>
<reference evidence="2" key="1">
    <citation type="journal article" date="2006" name="PLoS Biol.">
        <title>Macronuclear genome sequence of the ciliate Tetrahymena thermophila, a model eukaryote.</title>
        <authorList>
            <person name="Eisen J.A."/>
            <person name="Coyne R.S."/>
            <person name="Wu M."/>
            <person name="Wu D."/>
            <person name="Thiagarajan M."/>
            <person name="Wortman J.R."/>
            <person name="Badger J.H."/>
            <person name="Ren Q."/>
            <person name="Amedeo P."/>
            <person name="Jones K.M."/>
            <person name="Tallon L.J."/>
            <person name="Delcher A.L."/>
            <person name="Salzberg S.L."/>
            <person name="Silva J.C."/>
            <person name="Haas B.J."/>
            <person name="Majoros W.H."/>
            <person name="Farzad M."/>
            <person name="Carlton J.M."/>
            <person name="Smith R.K. Jr."/>
            <person name="Garg J."/>
            <person name="Pearlman R.E."/>
            <person name="Karrer K.M."/>
            <person name="Sun L."/>
            <person name="Manning G."/>
            <person name="Elde N.C."/>
            <person name="Turkewitz A.P."/>
            <person name="Asai D.J."/>
            <person name="Wilkes D.E."/>
            <person name="Wang Y."/>
            <person name="Cai H."/>
            <person name="Collins K."/>
            <person name="Stewart B.A."/>
            <person name="Lee S.R."/>
            <person name="Wilamowska K."/>
            <person name="Weinberg Z."/>
            <person name="Ruzzo W.L."/>
            <person name="Wloga D."/>
            <person name="Gaertig J."/>
            <person name="Frankel J."/>
            <person name="Tsao C.-C."/>
            <person name="Gorovsky M.A."/>
            <person name="Keeling P.J."/>
            <person name="Waller R.F."/>
            <person name="Patron N.J."/>
            <person name="Cherry J.M."/>
            <person name="Stover N.A."/>
            <person name="Krieger C.J."/>
            <person name="del Toro C."/>
            <person name="Ryder H.F."/>
            <person name="Williamson S.C."/>
            <person name="Barbeau R.A."/>
            <person name="Hamilton E.P."/>
            <person name="Orias E."/>
        </authorList>
    </citation>
    <scope>NUCLEOTIDE SEQUENCE [LARGE SCALE GENOMIC DNA]</scope>
    <source>
        <strain evidence="2">SB210</strain>
    </source>
</reference>
<proteinExistence type="predicted"/>
<accession>I7MHM7</accession>
<dbReference type="InParanoid" id="I7MHM7"/>
<gene>
    <name evidence="1" type="ORF">TTHERM_00540270</name>
</gene>
<dbReference type="HOGENOM" id="CLU_2459716_0_0_1"/>
<protein>
    <submittedName>
        <fullName evidence="1">Uncharacterized protein</fullName>
    </submittedName>
</protein>
<dbReference type="GeneID" id="7832544"/>
<dbReference type="Proteomes" id="UP000009168">
    <property type="component" value="Unassembled WGS sequence"/>
</dbReference>
<organism evidence="1 2">
    <name type="scientific">Tetrahymena thermophila (strain SB210)</name>
    <dbReference type="NCBI Taxonomy" id="312017"/>
    <lineage>
        <taxon>Eukaryota</taxon>
        <taxon>Sar</taxon>
        <taxon>Alveolata</taxon>
        <taxon>Ciliophora</taxon>
        <taxon>Intramacronucleata</taxon>
        <taxon>Oligohymenophorea</taxon>
        <taxon>Hymenostomatida</taxon>
        <taxon>Tetrahymenina</taxon>
        <taxon>Tetrahymenidae</taxon>
        <taxon>Tetrahymena</taxon>
    </lineage>
</organism>
<dbReference type="RefSeq" id="XP_001007952.1">
    <property type="nucleotide sequence ID" value="XM_001007952.1"/>
</dbReference>
<name>I7MHM7_TETTS</name>
<evidence type="ECO:0000313" key="2">
    <source>
        <dbReference type="Proteomes" id="UP000009168"/>
    </source>
</evidence>
<dbReference type="AlphaFoldDB" id="I7MHM7"/>